<dbReference type="InterPro" id="IPR004244">
    <property type="entry name" value="Transposase_22"/>
</dbReference>
<sequence>MQCVSFQNKRRLSSNSSLNSTSQLNKKQRESSELSENSHNLSYQGQSMADPVLNQSLHGSQNLSPDLQGPTQMPRFAVNQVYQAPPPTMHSTPIPAYAQMPQQQSLLTDYDIQQIAYAVHKLIANDVKQQTESMVAPFIEGYNSMAQEIKTLKNRVDELEQYGRKNCVRIFGVPEDKVDTDKAVLEISEKLDIPIQQSDIAVSHRVGPTKSGKPRPIIARITNYSLRHRLLKESKKLHKVEGMSRVSVNQDLTKRRAKLAYESRQLVKKGQAKSTFVFDGKIFLVDHSDKKIPIKCLDDLFPFGYTPPVPTEEPSRSDISAT</sequence>
<gene>
    <name evidence="2" type="ORF">FSP39_019362</name>
</gene>
<dbReference type="Gene3D" id="3.30.70.1820">
    <property type="entry name" value="L1 transposable element, RRM domain"/>
    <property type="match status" value="1"/>
</dbReference>
<evidence type="ECO:0000256" key="1">
    <source>
        <dbReference type="SAM" id="MobiDB-lite"/>
    </source>
</evidence>
<dbReference type="Proteomes" id="UP001186944">
    <property type="component" value="Unassembled WGS sequence"/>
</dbReference>
<proteinExistence type="predicted"/>
<evidence type="ECO:0000313" key="2">
    <source>
        <dbReference type="EMBL" id="KAK3095800.1"/>
    </source>
</evidence>
<keyword evidence="3" id="KW-1185">Reference proteome</keyword>
<dbReference type="EMBL" id="VSWD01000008">
    <property type="protein sequence ID" value="KAK3095800.1"/>
    <property type="molecule type" value="Genomic_DNA"/>
</dbReference>
<organism evidence="2 3">
    <name type="scientific">Pinctada imbricata</name>
    <name type="common">Atlantic pearl-oyster</name>
    <name type="synonym">Pinctada martensii</name>
    <dbReference type="NCBI Taxonomy" id="66713"/>
    <lineage>
        <taxon>Eukaryota</taxon>
        <taxon>Metazoa</taxon>
        <taxon>Spiralia</taxon>
        <taxon>Lophotrochozoa</taxon>
        <taxon>Mollusca</taxon>
        <taxon>Bivalvia</taxon>
        <taxon>Autobranchia</taxon>
        <taxon>Pteriomorphia</taxon>
        <taxon>Pterioida</taxon>
        <taxon>Pterioidea</taxon>
        <taxon>Pteriidae</taxon>
        <taxon>Pinctada</taxon>
    </lineage>
</organism>
<dbReference type="PANTHER" id="PTHR11505">
    <property type="entry name" value="L1 TRANSPOSABLE ELEMENT-RELATED"/>
    <property type="match status" value="1"/>
</dbReference>
<accession>A0AA88Y0W3</accession>
<feature type="compositionally biased region" description="Low complexity" evidence="1">
    <location>
        <begin position="13"/>
        <end position="25"/>
    </location>
</feature>
<protein>
    <submittedName>
        <fullName evidence="2">Uncharacterized protein</fullName>
    </submittedName>
</protein>
<dbReference type="AlphaFoldDB" id="A0AA88Y0W3"/>
<comment type="caution">
    <text evidence="2">The sequence shown here is derived from an EMBL/GenBank/DDBJ whole genome shotgun (WGS) entry which is preliminary data.</text>
</comment>
<feature type="region of interest" description="Disordered" evidence="1">
    <location>
        <begin position="1"/>
        <end position="42"/>
    </location>
</feature>
<evidence type="ECO:0000313" key="3">
    <source>
        <dbReference type="Proteomes" id="UP001186944"/>
    </source>
</evidence>
<reference evidence="2" key="1">
    <citation type="submission" date="2019-08" db="EMBL/GenBank/DDBJ databases">
        <title>The improved chromosome-level genome for the pearl oyster Pinctada fucata martensii using PacBio sequencing and Hi-C.</title>
        <authorList>
            <person name="Zheng Z."/>
        </authorList>
    </citation>
    <scope>NUCLEOTIDE SEQUENCE</scope>
    <source>
        <strain evidence="2">ZZ-2019</strain>
        <tissue evidence="2">Adductor muscle</tissue>
    </source>
</reference>
<name>A0AA88Y0W3_PINIB</name>